<keyword evidence="2" id="KW-0378">Hydrolase</keyword>
<gene>
    <name evidence="5" type="ORF">LZC95_44915</name>
</gene>
<dbReference type="SUPFAM" id="SSF47807">
    <property type="entry name" value="5' to 3' exonuclease, C-terminal subdomain"/>
    <property type="match status" value="1"/>
</dbReference>
<reference evidence="5 6" key="1">
    <citation type="submission" date="2021-12" db="EMBL/GenBank/DDBJ databases">
        <title>Discovery of the Pendulisporaceae a myxobacterial family with distinct sporulation behavior and unique specialized metabolism.</title>
        <authorList>
            <person name="Garcia R."/>
            <person name="Popoff A."/>
            <person name="Bader C.D."/>
            <person name="Loehr J."/>
            <person name="Walesch S."/>
            <person name="Walt C."/>
            <person name="Boldt J."/>
            <person name="Bunk B."/>
            <person name="Haeckl F.J.F.P.J."/>
            <person name="Gunesch A.P."/>
            <person name="Birkelbach J."/>
            <person name="Nuebel U."/>
            <person name="Pietschmann T."/>
            <person name="Bach T."/>
            <person name="Mueller R."/>
        </authorList>
    </citation>
    <scope>NUCLEOTIDE SEQUENCE [LARGE SCALE GENOMIC DNA]</scope>
    <source>
        <strain evidence="5 6">MSr12523</strain>
    </source>
</reference>
<keyword evidence="3" id="KW-0238">DNA-binding</keyword>
<dbReference type="InterPro" id="IPR020045">
    <property type="entry name" value="DNA_polI_H3TH"/>
</dbReference>
<evidence type="ECO:0000259" key="4">
    <source>
        <dbReference type="SMART" id="SM00475"/>
    </source>
</evidence>
<dbReference type="Gene3D" id="1.10.150.20">
    <property type="entry name" value="5' to 3' exonuclease, C-terminal subdomain"/>
    <property type="match status" value="1"/>
</dbReference>
<dbReference type="InterPro" id="IPR002421">
    <property type="entry name" value="5-3_exonuclease"/>
</dbReference>
<keyword evidence="5" id="KW-0255">Endonuclease</keyword>
<evidence type="ECO:0000256" key="2">
    <source>
        <dbReference type="ARBA" id="ARBA00022801"/>
    </source>
</evidence>
<dbReference type="SMART" id="SM00475">
    <property type="entry name" value="53EXOc"/>
    <property type="match status" value="1"/>
</dbReference>
<evidence type="ECO:0000256" key="3">
    <source>
        <dbReference type="ARBA" id="ARBA00023125"/>
    </source>
</evidence>
<accession>A0ABZ2K4G7</accession>
<dbReference type="GO" id="GO:0004519">
    <property type="term" value="F:endonuclease activity"/>
    <property type="evidence" value="ECO:0007669"/>
    <property type="project" value="UniProtKB-KW"/>
</dbReference>
<keyword evidence="6" id="KW-1185">Reference proteome</keyword>
<sequence>MPRLHLVDATYELFRAWFAVPSTRAPDGREVGATRGVLGTLQKLVQTEGATHVACATDHVVRSFRNGLYDGYKTEIGVPQDLLSQFHLVEEGIRALGLVVWPMVEFEADDALAAGADRFAGEVEQVLIATPDKDLAQCVRGDHVIMLDRRRNTTMNEEGVRAKFGVPPASIADWLALVGDSADGYPGLPGWGEKSAARVLCVFGSIEAIPERTKDWPADLTRAVRGADRLAATLVERKTEALLYKTLATLRVDVPLTETLDGLEYKGTPPIFREFCASIGASGLVDRVARWT</sequence>
<dbReference type="InterPro" id="IPR008918">
    <property type="entry name" value="HhH2"/>
</dbReference>
<name>A0ABZ2K4G7_9BACT</name>
<dbReference type="Pfam" id="PF01367">
    <property type="entry name" value="5_3_exonuc"/>
    <property type="match status" value="1"/>
</dbReference>
<keyword evidence="1" id="KW-0540">Nuclease</keyword>
<dbReference type="Proteomes" id="UP001379533">
    <property type="component" value="Chromosome"/>
</dbReference>
<dbReference type="PANTHER" id="PTHR42646">
    <property type="entry name" value="FLAP ENDONUCLEASE XNI"/>
    <property type="match status" value="1"/>
</dbReference>
<dbReference type="InterPro" id="IPR020046">
    <property type="entry name" value="5-3_exonucl_a-hlix_arch_N"/>
</dbReference>
<evidence type="ECO:0000313" key="5">
    <source>
        <dbReference type="EMBL" id="WXA93583.1"/>
    </source>
</evidence>
<proteinExistence type="predicted"/>
<dbReference type="PANTHER" id="PTHR42646:SF2">
    <property type="entry name" value="5'-3' EXONUCLEASE FAMILY PROTEIN"/>
    <property type="match status" value="1"/>
</dbReference>
<dbReference type="InterPro" id="IPR029060">
    <property type="entry name" value="PIN-like_dom_sf"/>
</dbReference>
<dbReference type="CDD" id="cd09859">
    <property type="entry name" value="PIN_53EXO"/>
    <property type="match status" value="1"/>
</dbReference>
<dbReference type="RefSeq" id="WP_394844183.1">
    <property type="nucleotide sequence ID" value="NZ_CP089982.1"/>
</dbReference>
<feature type="domain" description="5'-3' exonuclease" evidence="4">
    <location>
        <begin position="1"/>
        <end position="266"/>
    </location>
</feature>
<evidence type="ECO:0000256" key="1">
    <source>
        <dbReference type="ARBA" id="ARBA00022722"/>
    </source>
</evidence>
<protein>
    <submittedName>
        <fullName evidence="5">Flap endonuclease</fullName>
    </submittedName>
</protein>
<organism evidence="5 6">
    <name type="scientific">Pendulispora brunnea</name>
    <dbReference type="NCBI Taxonomy" id="2905690"/>
    <lineage>
        <taxon>Bacteria</taxon>
        <taxon>Pseudomonadati</taxon>
        <taxon>Myxococcota</taxon>
        <taxon>Myxococcia</taxon>
        <taxon>Myxococcales</taxon>
        <taxon>Sorangiineae</taxon>
        <taxon>Pendulisporaceae</taxon>
        <taxon>Pendulispora</taxon>
    </lineage>
</organism>
<dbReference type="EMBL" id="CP089982">
    <property type="protein sequence ID" value="WXA93583.1"/>
    <property type="molecule type" value="Genomic_DNA"/>
</dbReference>
<dbReference type="InterPro" id="IPR038969">
    <property type="entry name" value="FEN"/>
</dbReference>
<evidence type="ECO:0000313" key="6">
    <source>
        <dbReference type="Proteomes" id="UP001379533"/>
    </source>
</evidence>
<dbReference type="SMART" id="SM00279">
    <property type="entry name" value="HhH2"/>
    <property type="match status" value="1"/>
</dbReference>
<dbReference type="InterPro" id="IPR036279">
    <property type="entry name" value="5-3_exonuclease_C_sf"/>
</dbReference>
<dbReference type="CDD" id="cd09898">
    <property type="entry name" value="H3TH_53EXO"/>
    <property type="match status" value="1"/>
</dbReference>
<dbReference type="Gene3D" id="3.40.50.1010">
    <property type="entry name" value="5'-nuclease"/>
    <property type="match status" value="1"/>
</dbReference>
<dbReference type="SUPFAM" id="SSF88723">
    <property type="entry name" value="PIN domain-like"/>
    <property type="match status" value="1"/>
</dbReference>
<dbReference type="Pfam" id="PF02739">
    <property type="entry name" value="5_3_exonuc_N"/>
    <property type="match status" value="1"/>
</dbReference>